<sequence>MSNRNKSLCWEGEHTPRSAVSLAQHVDWRKWSQVRQVEYLFNQPTPAEVYSFFGPNASLSQLYEACAVNQPAEARQQAYHILVTLAQKRTELLGRPEVAKALGALVEHYAYRRRDLAEWQPKSKNVYRQLESLLRHLFDEYGDVPAWVLSAWVAGKLQDSDLNIPALAVHLGSGRSLRSFSGLPVLLTKKLEHEMRQAPDGCSVLEALRYAQLAARGALEWFGPVLESRLGRELLPDDNFWLGVVDFFTATPLVDPHHFGPVCDWIHAKRTVGVGQEPAQPNFSLKGRSMHSVLAQTERWHRGLARLRRHQNTGPALTTTWPGLPLPNFRGGDKDRIRITQLTTFGQLIDEGEALKHCVASYLHSCLRGRCGIFSLTMDGVRAITLEVTPERVVVQARGKYNRPLADDERFWVNRWQSEARLMLSKYV</sequence>
<dbReference type="Pfam" id="PF14284">
    <property type="entry name" value="PcfJ"/>
    <property type="match status" value="1"/>
</dbReference>
<accession>A0A238XNF8</accession>
<protein>
    <submittedName>
        <fullName evidence="1">PcfJ-like protein</fullName>
    </submittedName>
</protein>
<dbReference type="EMBL" id="FZNS01000004">
    <property type="protein sequence ID" value="SNR60515.1"/>
    <property type="molecule type" value="Genomic_DNA"/>
</dbReference>
<dbReference type="InterPro" id="IPR025586">
    <property type="entry name" value="PcfJ"/>
</dbReference>
<evidence type="ECO:0000313" key="2">
    <source>
        <dbReference type="Proteomes" id="UP000198310"/>
    </source>
</evidence>
<dbReference type="AlphaFoldDB" id="A0A238XNF8"/>
<gene>
    <name evidence="1" type="ORF">SAMN06269173_104260</name>
</gene>
<name>A0A238XNF8_9BACT</name>
<organism evidence="1 2">
    <name type="scientific">Hymenobacter mucosus</name>
    <dbReference type="NCBI Taxonomy" id="1411120"/>
    <lineage>
        <taxon>Bacteria</taxon>
        <taxon>Pseudomonadati</taxon>
        <taxon>Bacteroidota</taxon>
        <taxon>Cytophagia</taxon>
        <taxon>Cytophagales</taxon>
        <taxon>Hymenobacteraceae</taxon>
        <taxon>Hymenobacter</taxon>
    </lineage>
</organism>
<dbReference type="Proteomes" id="UP000198310">
    <property type="component" value="Unassembled WGS sequence"/>
</dbReference>
<reference evidence="2" key="1">
    <citation type="submission" date="2017-06" db="EMBL/GenBank/DDBJ databases">
        <authorList>
            <person name="Varghese N."/>
            <person name="Submissions S."/>
        </authorList>
    </citation>
    <scope>NUCLEOTIDE SEQUENCE [LARGE SCALE GENOMIC DNA]</scope>
    <source>
        <strain evidence="2">DSM 28041</strain>
    </source>
</reference>
<evidence type="ECO:0000313" key="1">
    <source>
        <dbReference type="EMBL" id="SNR60515.1"/>
    </source>
</evidence>
<dbReference type="RefSeq" id="WP_089332697.1">
    <property type="nucleotide sequence ID" value="NZ_FZNS01000004.1"/>
</dbReference>
<keyword evidence="2" id="KW-1185">Reference proteome</keyword>
<proteinExistence type="predicted"/>